<evidence type="ECO:0000313" key="1">
    <source>
        <dbReference type="EMBL" id="ERH21528.1"/>
    </source>
</evidence>
<dbReference type="AlphaFoldDB" id="U1RPE7"/>
<organism evidence="1 2">
    <name type="scientific">Actinomyces johnsonii F0542</name>
    <dbReference type="NCBI Taxonomy" id="1321818"/>
    <lineage>
        <taxon>Bacteria</taxon>
        <taxon>Bacillati</taxon>
        <taxon>Actinomycetota</taxon>
        <taxon>Actinomycetes</taxon>
        <taxon>Actinomycetales</taxon>
        <taxon>Actinomycetaceae</taxon>
        <taxon>Actinomyces</taxon>
    </lineage>
</organism>
<comment type="caution">
    <text evidence="1">The sequence shown here is derived from an EMBL/GenBank/DDBJ whole genome shotgun (WGS) entry which is preliminary data.</text>
</comment>
<gene>
    <name evidence="1" type="ORF">HMPREF1979_03109</name>
</gene>
<sequence>VPDGVDCPRRGSDRTWLVLMVQGSTTILPGRARSVAGTGDEEKL</sequence>
<feature type="non-terminal residue" evidence="1">
    <location>
        <position position="1"/>
    </location>
</feature>
<dbReference type="EMBL" id="AWSE01000256">
    <property type="protein sequence ID" value="ERH21528.1"/>
    <property type="molecule type" value="Genomic_DNA"/>
</dbReference>
<dbReference type="HOGENOM" id="CLU_3208962_0_0_11"/>
<name>U1RPE7_9ACTO</name>
<keyword evidence="2" id="KW-1185">Reference proteome</keyword>
<evidence type="ECO:0000313" key="2">
    <source>
        <dbReference type="Proteomes" id="UP000016536"/>
    </source>
</evidence>
<accession>U1RPE7</accession>
<proteinExistence type="predicted"/>
<protein>
    <submittedName>
        <fullName evidence="1">Uncharacterized protein</fullName>
    </submittedName>
</protein>
<reference evidence="1 2" key="1">
    <citation type="submission" date="2013-08" db="EMBL/GenBank/DDBJ databases">
        <authorList>
            <person name="Weinstock G."/>
            <person name="Sodergren E."/>
            <person name="Wylie T."/>
            <person name="Fulton L."/>
            <person name="Fulton R."/>
            <person name="Fronick C."/>
            <person name="O'Laughlin M."/>
            <person name="Godfrey J."/>
            <person name="Miner T."/>
            <person name="Herter B."/>
            <person name="Appelbaum E."/>
            <person name="Cordes M."/>
            <person name="Lek S."/>
            <person name="Wollam A."/>
            <person name="Pepin K.H."/>
            <person name="Palsikar V.B."/>
            <person name="Mitreva M."/>
            <person name="Wilson R.K."/>
        </authorList>
    </citation>
    <scope>NUCLEOTIDE SEQUENCE [LARGE SCALE GENOMIC DNA]</scope>
    <source>
        <strain evidence="1 2">F0542</strain>
    </source>
</reference>
<dbReference type="Proteomes" id="UP000016536">
    <property type="component" value="Unassembled WGS sequence"/>
</dbReference>